<dbReference type="Ensembl" id="ENSMMDT00005045645.1">
    <property type="protein sequence ID" value="ENSMMDP00005044756.1"/>
    <property type="gene ID" value="ENSMMDG00005020523.1"/>
</dbReference>
<feature type="signal peptide" evidence="5">
    <location>
        <begin position="1"/>
        <end position="28"/>
    </location>
</feature>
<dbReference type="PROSITE" id="PS00265">
    <property type="entry name" value="PANCREATIC_HORMONE_1"/>
    <property type="match status" value="1"/>
</dbReference>
<keyword evidence="5" id="KW-0732">Signal</keyword>
<evidence type="ECO:0000256" key="1">
    <source>
        <dbReference type="ARBA" id="ARBA00004613"/>
    </source>
</evidence>
<organism evidence="6 7">
    <name type="scientific">Myripristis murdjan</name>
    <name type="common">pinecone soldierfish</name>
    <dbReference type="NCBI Taxonomy" id="586833"/>
    <lineage>
        <taxon>Eukaryota</taxon>
        <taxon>Metazoa</taxon>
        <taxon>Chordata</taxon>
        <taxon>Craniata</taxon>
        <taxon>Vertebrata</taxon>
        <taxon>Euteleostomi</taxon>
        <taxon>Actinopterygii</taxon>
        <taxon>Neopterygii</taxon>
        <taxon>Teleostei</taxon>
        <taxon>Neoteleostei</taxon>
        <taxon>Acanthomorphata</taxon>
        <taxon>Holocentriformes</taxon>
        <taxon>Holocentridae</taxon>
        <taxon>Myripristis</taxon>
    </lineage>
</organism>
<dbReference type="GO" id="GO:0031843">
    <property type="term" value="F:type 2 neuropeptide Y receptor binding"/>
    <property type="evidence" value="ECO:0007669"/>
    <property type="project" value="Ensembl"/>
</dbReference>
<dbReference type="Gene3D" id="6.10.250.900">
    <property type="match status" value="1"/>
</dbReference>
<dbReference type="InterPro" id="IPR001955">
    <property type="entry name" value="Pancreatic_hormone-like"/>
</dbReference>
<dbReference type="GO" id="GO:0031844">
    <property type="term" value="F:type 4 neuropeptide Y receptor binding"/>
    <property type="evidence" value="ECO:0007669"/>
    <property type="project" value="Ensembl"/>
</dbReference>
<dbReference type="PRINTS" id="PR00278">
    <property type="entry name" value="PANCHORMONE"/>
</dbReference>
<comment type="subcellular location">
    <subcellularLocation>
        <location evidence="1">Secreted</location>
    </subcellularLocation>
</comment>
<dbReference type="InterPro" id="IPR020392">
    <property type="entry name" value="Pancreatic_hormone-like_CS"/>
</dbReference>
<gene>
    <name evidence="6" type="primary">pyyb</name>
</gene>
<dbReference type="GeneTree" id="ENSGT00940000160643"/>
<evidence type="ECO:0000256" key="4">
    <source>
        <dbReference type="RuleBase" id="RU000656"/>
    </source>
</evidence>
<dbReference type="GO" id="GO:0007218">
    <property type="term" value="P:neuropeptide signaling pathway"/>
    <property type="evidence" value="ECO:0007669"/>
    <property type="project" value="TreeGrafter"/>
</dbReference>
<reference evidence="6" key="2">
    <citation type="submission" date="2025-08" db="UniProtKB">
        <authorList>
            <consortium name="Ensembl"/>
        </authorList>
    </citation>
    <scope>IDENTIFICATION</scope>
</reference>
<dbReference type="GO" id="GO:0007631">
    <property type="term" value="P:feeding behavior"/>
    <property type="evidence" value="ECO:0007669"/>
    <property type="project" value="TreeGrafter"/>
</dbReference>
<keyword evidence="7" id="KW-1185">Reference proteome</keyword>
<dbReference type="CDD" id="cd00126">
    <property type="entry name" value="PAH"/>
    <property type="match status" value="1"/>
</dbReference>
<evidence type="ECO:0000313" key="7">
    <source>
        <dbReference type="Proteomes" id="UP000472263"/>
    </source>
</evidence>
<evidence type="ECO:0000256" key="3">
    <source>
        <dbReference type="ARBA" id="ARBA00022525"/>
    </source>
</evidence>
<evidence type="ECO:0000313" key="6">
    <source>
        <dbReference type="Ensembl" id="ENSMMDP00005044756.1"/>
    </source>
</evidence>
<dbReference type="GO" id="GO:0005615">
    <property type="term" value="C:extracellular space"/>
    <property type="evidence" value="ECO:0007669"/>
    <property type="project" value="TreeGrafter"/>
</dbReference>
<reference evidence="6" key="3">
    <citation type="submission" date="2025-09" db="UniProtKB">
        <authorList>
            <consortium name="Ensembl"/>
        </authorList>
    </citation>
    <scope>IDENTIFICATION</scope>
</reference>
<dbReference type="PROSITE" id="PS50276">
    <property type="entry name" value="PANCREATIC_HORMONE_2"/>
    <property type="match status" value="1"/>
</dbReference>
<dbReference type="OrthoDB" id="9852947at2759"/>
<reference evidence="6" key="1">
    <citation type="submission" date="2019-06" db="EMBL/GenBank/DDBJ databases">
        <authorList>
            <consortium name="Wellcome Sanger Institute Data Sharing"/>
        </authorList>
    </citation>
    <scope>NUCLEOTIDE SEQUENCE [LARGE SCALE GENOMIC DNA]</scope>
</reference>
<keyword evidence="3" id="KW-0964">Secreted</keyword>
<dbReference type="Proteomes" id="UP000472263">
    <property type="component" value="Chromosome 19"/>
</dbReference>
<dbReference type="Pfam" id="PF00159">
    <property type="entry name" value="Hormone_3"/>
    <property type="match status" value="1"/>
</dbReference>
<feature type="chain" id="PRO_5025558248" evidence="5">
    <location>
        <begin position="29"/>
        <end position="90"/>
    </location>
</feature>
<evidence type="ECO:0000256" key="5">
    <source>
        <dbReference type="SAM" id="SignalP"/>
    </source>
</evidence>
<dbReference type="GO" id="GO:0005184">
    <property type="term" value="F:neuropeptide hormone activity"/>
    <property type="evidence" value="ECO:0007669"/>
    <property type="project" value="TreeGrafter"/>
</dbReference>
<dbReference type="SMART" id="SM00309">
    <property type="entry name" value="PAH"/>
    <property type="match status" value="1"/>
</dbReference>
<dbReference type="AlphaFoldDB" id="A0A668AIJ8"/>
<accession>A0A668AIJ8</accession>
<dbReference type="PANTHER" id="PTHR10533:SF14">
    <property type="entry name" value="PEPTIDE YY-RELATED"/>
    <property type="match status" value="1"/>
</dbReference>
<name>A0A668AIJ8_9TELE</name>
<proteinExistence type="inferred from homology"/>
<dbReference type="PANTHER" id="PTHR10533">
    <property type="entry name" value="NEUROPEPTIDE Y/PANCREATIC HORMONE/PEPTIDE YY"/>
    <property type="match status" value="1"/>
</dbReference>
<sequence>MAIMLRPWMMLAALVVCLLVCLNSFADAYPPKPETPGSNASPDEWARYHTALRHYVNLITRQRYGKRSTPEQAVAWLLFGADSDQDAEPR</sequence>
<comment type="similarity">
    <text evidence="2 4">Belongs to the NPY family.</text>
</comment>
<dbReference type="InParanoid" id="A0A668AIJ8"/>
<evidence type="ECO:0000256" key="2">
    <source>
        <dbReference type="ARBA" id="ARBA00010022"/>
    </source>
</evidence>
<protein>
    <submittedName>
        <fullName evidence="6">Peptide YYb</fullName>
    </submittedName>
</protein>